<proteinExistence type="predicted"/>
<reference evidence="2" key="1">
    <citation type="journal article" date="2014" name="Nat. Commun.">
        <title>Genomic adaptations of the halophilic Dead Sea filamentous fungus Eurotium rubrum.</title>
        <authorList>
            <person name="Kis-Papo T."/>
            <person name="Weig A.R."/>
            <person name="Riley R."/>
            <person name="Persoh D."/>
            <person name="Salamov A."/>
            <person name="Sun H."/>
            <person name="Lipzen A."/>
            <person name="Wasser S.P."/>
            <person name="Rambold G."/>
            <person name="Grigoriev I.V."/>
            <person name="Nevo E."/>
        </authorList>
    </citation>
    <scope>NUCLEOTIDE SEQUENCE [LARGE SCALE GENOMIC DNA]</scope>
    <source>
        <strain evidence="2">CBS 135680</strain>
    </source>
</reference>
<protein>
    <submittedName>
        <fullName evidence="1">Uncharacterized protein</fullName>
    </submittedName>
</protein>
<organism evidence="1 2">
    <name type="scientific">Aspergillus ruber (strain CBS 135680)</name>
    <dbReference type="NCBI Taxonomy" id="1388766"/>
    <lineage>
        <taxon>Eukaryota</taxon>
        <taxon>Fungi</taxon>
        <taxon>Dikarya</taxon>
        <taxon>Ascomycota</taxon>
        <taxon>Pezizomycotina</taxon>
        <taxon>Eurotiomycetes</taxon>
        <taxon>Eurotiomycetidae</taxon>
        <taxon>Eurotiales</taxon>
        <taxon>Aspergillaceae</taxon>
        <taxon>Aspergillus</taxon>
        <taxon>Aspergillus subgen. Aspergillus</taxon>
    </lineage>
</organism>
<dbReference type="AlphaFoldDB" id="A0A017SME3"/>
<name>A0A017SME3_ASPRC</name>
<sequence length="99" mass="10357">MEPKTSANDPTTSPNDTSTFLVLAASLASSDAWAVAAVAIKLTGLPEFVAVIVRRLEEDALLEALDELGVVDVADVLDGVAIEVEGEEVESVVDVAWFA</sequence>
<evidence type="ECO:0000313" key="1">
    <source>
        <dbReference type="EMBL" id="EYE98138.1"/>
    </source>
</evidence>
<gene>
    <name evidence="1" type="ORF">EURHEDRAFT_409460</name>
</gene>
<dbReference type="EMBL" id="KK088414">
    <property type="protein sequence ID" value="EYE98138.1"/>
    <property type="molecule type" value="Genomic_DNA"/>
</dbReference>
<accession>A0A017SME3</accession>
<keyword evidence="2" id="KW-1185">Reference proteome</keyword>
<dbReference type="HOGENOM" id="CLU_2319925_0_0_1"/>
<dbReference type="Proteomes" id="UP000019804">
    <property type="component" value="Unassembled WGS sequence"/>
</dbReference>
<evidence type="ECO:0000313" key="2">
    <source>
        <dbReference type="Proteomes" id="UP000019804"/>
    </source>
</evidence>
<dbReference type="GeneID" id="63696205"/>
<dbReference type="RefSeq" id="XP_040641826.1">
    <property type="nucleotide sequence ID" value="XM_040781081.1"/>
</dbReference>